<keyword evidence="2" id="KW-1185">Reference proteome</keyword>
<reference evidence="1 2" key="1">
    <citation type="submission" date="2021-02" db="EMBL/GenBank/DDBJ databases">
        <title>Draft Genome Sequences of 5 Vibrio neptunius Strains Isolated From of Bivalve Hatcheries.</title>
        <authorList>
            <person name="Galvis F."/>
            <person name="Barja J.L."/>
            <person name="Lemos M.L."/>
            <person name="Balado M."/>
        </authorList>
    </citation>
    <scope>NUCLEOTIDE SEQUENCE [LARGE SCALE GENOMIC DNA]</scope>
    <source>
        <strain evidence="1 2">PP-145.98</strain>
    </source>
</reference>
<sequence length="280" mass="32821">MAMNDRVSELAESKQVIDTKIRKEILRRIAAAEKEHDIKVIYAVESGSRAWGFSSPNSDYDVRFIYVRKKDWYLSIDLEDRRDVIEYPIVDEIDINGWDLRKALNLFWKSNPAFIEWLQSPIIYVDDGYFAQRARELMPAIASSHKGIHHYLHMAKGNFRGYLQRDLVPLKKYFYVLRPLLAIQWLEKYDNPAPIEFDQLRQLVAEHTPLDEAITALLERKRVSLEKEYAPAVPVINEFIESELLRHEHYVGSNNGREAQFESLNLLFKAVLERNEANLL</sequence>
<dbReference type="Proteomes" id="UP000779070">
    <property type="component" value="Unassembled WGS sequence"/>
</dbReference>
<name>A0ABS2ZXS5_9VIBR</name>
<dbReference type="InterPro" id="IPR018775">
    <property type="entry name" value="RlaP"/>
</dbReference>
<dbReference type="PANTHER" id="PTHR34817">
    <property type="entry name" value="NUCLEOTIDYLTRANSFERASE"/>
    <property type="match status" value="1"/>
</dbReference>
<dbReference type="EMBL" id="JAFHLB010000005">
    <property type="protein sequence ID" value="MBN3577067.1"/>
    <property type="molecule type" value="Genomic_DNA"/>
</dbReference>
<protein>
    <submittedName>
        <fullName evidence="1">Nucleotidyltransferase domain-containing protein</fullName>
    </submittedName>
</protein>
<gene>
    <name evidence="1" type="ORF">JYA62_05225</name>
</gene>
<organism evidence="1 2">
    <name type="scientific">Vibrio neptunius</name>
    <dbReference type="NCBI Taxonomy" id="170651"/>
    <lineage>
        <taxon>Bacteria</taxon>
        <taxon>Pseudomonadati</taxon>
        <taxon>Pseudomonadota</taxon>
        <taxon>Gammaproteobacteria</taxon>
        <taxon>Vibrionales</taxon>
        <taxon>Vibrionaceae</taxon>
        <taxon>Vibrio</taxon>
    </lineage>
</organism>
<accession>A0ABS2ZXS5</accession>
<dbReference type="Pfam" id="PF10127">
    <property type="entry name" value="RlaP"/>
    <property type="match status" value="1"/>
</dbReference>
<dbReference type="PANTHER" id="PTHR34817:SF2">
    <property type="entry name" value="NUCLEOTIDYLTRANSFERASE"/>
    <property type="match status" value="1"/>
</dbReference>
<comment type="caution">
    <text evidence="1">The sequence shown here is derived from an EMBL/GenBank/DDBJ whole genome shotgun (WGS) entry which is preliminary data.</text>
</comment>
<evidence type="ECO:0000313" key="1">
    <source>
        <dbReference type="EMBL" id="MBN3577067.1"/>
    </source>
</evidence>
<evidence type="ECO:0000313" key="2">
    <source>
        <dbReference type="Proteomes" id="UP000779070"/>
    </source>
</evidence>
<dbReference type="RefSeq" id="WP_206369199.1">
    <property type="nucleotide sequence ID" value="NZ_CAWPTM010000112.1"/>
</dbReference>
<proteinExistence type="predicted"/>